<comment type="similarity">
    <text evidence="1">Belongs to the P-Pant transferase superfamily. Gsp/Sfp/HetI/AcpT family.</text>
</comment>
<gene>
    <name evidence="5" type="ORF">JMJ55_13400</name>
</gene>
<reference evidence="5 6" key="1">
    <citation type="submission" date="2021-01" db="EMBL/GenBank/DDBJ databases">
        <title>Belnapia mucosa sp. nov. and Belnapia arida sp. nov., isolated from the Tabernas Desert (Almeria, Spain).</title>
        <authorList>
            <person name="Molina-Menor E."/>
            <person name="Vidal-Verdu A."/>
            <person name="Calonge A."/>
            <person name="Satari L."/>
            <person name="Pereto Magraner J."/>
            <person name="Porcar Miralles M."/>
        </authorList>
    </citation>
    <scope>NUCLEOTIDE SEQUENCE [LARGE SCALE GENOMIC DNA]</scope>
    <source>
        <strain evidence="5 6">T6</strain>
    </source>
</reference>
<dbReference type="InterPro" id="IPR050559">
    <property type="entry name" value="P-Pant_transferase_sf"/>
</dbReference>
<dbReference type="Proteomes" id="UP000606490">
    <property type="component" value="Unassembled WGS sequence"/>
</dbReference>
<dbReference type="InterPro" id="IPR037143">
    <property type="entry name" value="4-PPantetheinyl_Trfase_dom_sf"/>
</dbReference>
<feature type="domain" description="4'-phosphopantetheinyl transferase" evidence="3">
    <location>
        <begin position="117"/>
        <end position="197"/>
    </location>
</feature>
<dbReference type="Pfam" id="PF01648">
    <property type="entry name" value="ACPS"/>
    <property type="match status" value="1"/>
</dbReference>
<evidence type="ECO:0000256" key="1">
    <source>
        <dbReference type="ARBA" id="ARBA00010990"/>
    </source>
</evidence>
<evidence type="ECO:0000313" key="5">
    <source>
        <dbReference type="EMBL" id="MBL6456324.1"/>
    </source>
</evidence>
<dbReference type="PANTHER" id="PTHR12215">
    <property type="entry name" value="PHOSPHOPANTETHEINE TRANSFERASE"/>
    <property type="match status" value="1"/>
</dbReference>
<dbReference type="PANTHER" id="PTHR12215:SF10">
    <property type="entry name" value="L-AMINOADIPATE-SEMIALDEHYDE DEHYDROGENASE-PHOSPHOPANTETHEINYL TRANSFERASE"/>
    <property type="match status" value="1"/>
</dbReference>
<comment type="caution">
    <text evidence="5">The sequence shown here is derived from an EMBL/GenBank/DDBJ whole genome shotgun (WGS) entry which is preliminary data.</text>
</comment>
<feature type="domain" description="4'-phosphopantetheinyl transferase N-terminal" evidence="4">
    <location>
        <begin position="29"/>
        <end position="111"/>
    </location>
</feature>
<accession>A0ABS1V3R6</accession>
<evidence type="ECO:0000256" key="2">
    <source>
        <dbReference type="ARBA" id="ARBA00022679"/>
    </source>
</evidence>
<keyword evidence="2 5" id="KW-0808">Transferase</keyword>
<dbReference type="GO" id="GO:0016740">
    <property type="term" value="F:transferase activity"/>
    <property type="evidence" value="ECO:0007669"/>
    <property type="project" value="UniProtKB-KW"/>
</dbReference>
<dbReference type="RefSeq" id="WP_202826042.1">
    <property type="nucleotide sequence ID" value="NZ_JAEUXJ010000004.1"/>
</dbReference>
<dbReference type="InterPro" id="IPR055066">
    <property type="entry name" value="AASDHPPT_N"/>
</dbReference>
<dbReference type="Gene3D" id="3.90.470.20">
    <property type="entry name" value="4'-phosphopantetheinyl transferase domain"/>
    <property type="match status" value="2"/>
</dbReference>
<dbReference type="InterPro" id="IPR008278">
    <property type="entry name" value="4-PPantetheinyl_Trfase_dom"/>
</dbReference>
<proteinExistence type="inferred from homology"/>
<organism evidence="5 6">
    <name type="scientific">Belnapia mucosa</name>
    <dbReference type="NCBI Taxonomy" id="2804532"/>
    <lineage>
        <taxon>Bacteria</taxon>
        <taxon>Pseudomonadati</taxon>
        <taxon>Pseudomonadota</taxon>
        <taxon>Alphaproteobacteria</taxon>
        <taxon>Acetobacterales</taxon>
        <taxon>Roseomonadaceae</taxon>
        <taxon>Belnapia</taxon>
    </lineage>
</organism>
<dbReference type="EMBL" id="JAEUXJ010000004">
    <property type="protein sequence ID" value="MBL6456324.1"/>
    <property type="molecule type" value="Genomic_DNA"/>
</dbReference>
<dbReference type="SUPFAM" id="SSF56214">
    <property type="entry name" value="4'-phosphopantetheinyl transferase"/>
    <property type="match status" value="2"/>
</dbReference>
<sequence length="231" mass="24864">MPGGLDTVPLPVALGAEVRLWHAKLDIPDWQAWLPLLSAEEQGRAQRFAFERDARRYVASHAALRSVLGSLLSLRPADLAFQTEAGGKPVLAEGGRGLQFSLSHAEELALIGVAARPLGVDLEWLAAPLDVEALAGSVFSLRERTVFAQVAPGMRREVFLRVWTRKEAILKATGQGLAIPPPEVEVLLAPDDAMGCQVALPCCRSRWQVETVLPAPGYVGAVAQAAEQPRL</sequence>
<keyword evidence="6" id="KW-1185">Reference proteome</keyword>
<evidence type="ECO:0000259" key="3">
    <source>
        <dbReference type="Pfam" id="PF01648"/>
    </source>
</evidence>
<protein>
    <submittedName>
        <fullName evidence="5">4'-phosphopantetheinyl transferase superfamily protein</fullName>
    </submittedName>
</protein>
<dbReference type="Pfam" id="PF22624">
    <property type="entry name" value="AASDHPPT_N"/>
    <property type="match status" value="1"/>
</dbReference>
<evidence type="ECO:0000313" key="6">
    <source>
        <dbReference type="Proteomes" id="UP000606490"/>
    </source>
</evidence>
<name>A0ABS1V3R6_9PROT</name>
<evidence type="ECO:0000259" key="4">
    <source>
        <dbReference type="Pfam" id="PF22624"/>
    </source>
</evidence>